<dbReference type="Gene3D" id="3.90.180.10">
    <property type="entry name" value="Medium-chain alcohol dehydrogenases, catalytic domain"/>
    <property type="match status" value="1"/>
</dbReference>
<dbReference type="GO" id="GO:0016491">
    <property type="term" value="F:oxidoreductase activity"/>
    <property type="evidence" value="ECO:0007669"/>
    <property type="project" value="InterPro"/>
</dbReference>
<dbReference type="SUPFAM" id="SSF50129">
    <property type="entry name" value="GroES-like"/>
    <property type="match status" value="1"/>
</dbReference>
<dbReference type="PANTHER" id="PTHR43677">
    <property type="entry name" value="SHORT-CHAIN DEHYDROGENASE/REDUCTASE"/>
    <property type="match status" value="1"/>
</dbReference>
<dbReference type="PANTHER" id="PTHR43677:SF4">
    <property type="entry name" value="QUINONE OXIDOREDUCTASE-LIKE PROTEIN 2"/>
    <property type="match status" value="1"/>
</dbReference>
<dbReference type="InterPro" id="IPR051397">
    <property type="entry name" value="Zn-ADH-like_protein"/>
</dbReference>
<dbReference type="CDD" id="cd08241">
    <property type="entry name" value="QOR1"/>
    <property type="match status" value="1"/>
</dbReference>
<dbReference type="Proteomes" id="UP001190700">
    <property type="component" value="Unassembled WGS sequence"/>
</dbReference>
<name>A0AAE0KVL7_9CHLO</name>
<evidence type="ECO:0000259" key="1">
    <source>
        <dbReference type="SMART" id="SM00829"/>
    </source>
</evidence>
<proteinExistence type="predicted"/>
<dbReference type="InterPro" id="IPR020843">
    <property type="entry name" value="ER"/>
</dbReference>
<keyword evidence="3" id="KW-1185">Reference proteome</keyword>
<protein>
    <recommendedName>
        <fullName evidence="1">Enoyl reductase (ER) domain-containing protein</fullName>
    </recommendedName>
</protein>
<organism evidence="2 3">
    <name type="scientific">Cymbomonas tetramitiformis</name>
    <dbReference type="NCBI Taxonomy" id="36881"/>
    <lineage>
        <taxon>Eukaryota</taxon>
        <taxon>Viridiplantae</taxon>
        <taxon>Chlorophyta</taxon>
        <taxon>Pyramimonadophyceae</taxon>
        <taxon>Pyramimonadales</taxon>
        <taxon>Pyramimonadaceae</taxon>
        <taxon>Cymbomonas</taxon>
    </lineage>
</organism>
<dbReference type="AlphaFoldDB" id="A0AAE0KVL7"/>
<dbReference type="Pfam" id="PF08240">
    <property type="entry name" value="ADH_N"/>
    <property type="match status" value="1"/>
</dbReference>
<comment type="caution">
    <text evidence="2">The sequence shown here is derived from an EMBL/GenBank/DDBJ whole genome shotgun (WGS) entry which is preliminary data.</text>
</comment>
<accession>A0AAE0KVL7</accession>
<evidence type="ECO:0000313" key="3">
    <source>
        <dbReference type="Proteomes" id="UP001190700"/>
    </source>
</evidence>
<dbReference type="InterPro" id="IPR011032">
    <property type="entry name" value="GroES-like_sf"/>
</dbReference>
<dbReference type="SMART" id="SM00829">
    <property type="entry name" value="PKS_ER"/>
    <property type="match status" value="1"/>
</dbReference>
<sequence>MDPQVVRRINVIECLQEDNEDVPPPPEDAAELWTEEEIHAYFESGGEIVPAPKKKFPQKAAKMKAMRIHKLGGLEQLQLETDLPTPAAGAGEVVIKSYACGVNFSDTLIAAGKYNVRPPLPFSPGFEMAGEVVEIGAEVDSKWQVGDRVVGQAGWGGYAEYAVVKAKSLVPVPDSLDYCTAAAFPVAYATSHIALSYKARLQPGETLLVHGASGGVGLTAVELGAAMGATVIATASTEAKLQIAKSRGAHHGVLSSAKDMHQQVLKLTDEKGVDVVYDPVGGECWDASMKCIGFEGRLLVIGFASGKVPQIPANQLLAKNIDVLGFYIGAYFNERFNRVCDVLCLGHCMCLTTLP</sequence>
<gene>
    <name evidence="2" type="ORF">CYMTET_28773</name>
</gene>
<evidence type="ECO:0000313" key="2">
    <source>
        <dbReference type="EMBL" id="KAK3262367.1"/>
    </source>
</evidence>
<reference evidence="2 3" key="1">
    <citation type="journal article" date="2015" name="Genome Biol. Evol.">
        <title>Comparative Genomics of a Bacterivorous Green Alga Reveals Evolutionary Causalities and Consequences of Phago-Mixotrophic Mode of Nutrition.</title>
        <authorList>
            <person name="Burns J.A."/>
            <person name="Paasch A."/>
            <person name="Narechania A."/>
            <person name="Kim E."/>
        </authorList>
    </citation>
    <scope>NUCLEOTIDE SEQUENCE [LARGE SCALE GENOMIC DNA]</scope>
    <source>
        <strain evidence="2 3">PLY_AMNH</strain>
    </source>
</reference>
<feature type="domain" description="Enoyl reductase (ER)" evidence="1">
    <location>
        <begin position="72"/>
        <end position="354"/>
    </location>
</feature>
<dbReference type="SUPFAM" id="SSF51735">
    <property type="entry name" value="NAD(P)-binding Rossmann-fold domains"/>
    <property type="match status" value="1"/>
</dbReference>
<dbReference type="EMBL" id="LGRX02016255">
    <property type="protein sequence ID" value="KAK3262367.1"/>
    <property type="molecule type" value="Genomic_DNA"/>
</dbReference>
<dbReference type="Pfam" id="PF00107">
    <property type="entry name" value="ADH_zinc_N"/>
    <property type="match status" value="1"/>
</dbReference>
<dbReference type="InterPro" id="IPR036291">
    <property type="entry name" value="NAD(P)-bd_dom_sf"/>
</dbReference>
<dbReference type="Gene3D" id="3.40.50.720">
    <property type="entry name" value="NAD(P)-binding Rossmann-like Domain"/>
    <property type="match status" value="1"/>
</dbReference>
<dbReference type="InterPro" id="IPR013149">
    <property type="entry name" value="ADH-like_C"/>
</dbReference>
<dbReference type="InterPro" id="IPR013154">
    <property type="entry name" value="ADH-like_N"/>
</dbReference>